<sequence length="61" mass="7153">MSLLNRAAVKKFILVRFEEMRAGRPMSRVSKEFLDTLEADLRNTIEFEIMRHPSIGKTFKP</sequence>
<evidence type="ECO:0000313" key="1">
    <source>
        <dbReference type="EMBL" id="KKN99001.1"/>
    </source>
</evidence>
<organism evidence="1">
    <name type="scientific">marine sediment metagenome</name>
    <dbReference type="NCBI Taxonomy" id="412755"/>
    <lineage>
        <taxon>unclassified sequences</taxon>
        <taxon>metagenomes</taxon>
        <taxon>ecological metagenomes</taxon>
    </lineage>
</organism>
<gene>
    <name evidence="1" type="ORF">LCGC14_0142460</name>
</gene>
<dbReference type="EMBL" id="LAZR01000049">
    <property type="protein sequence ID" value="KKN99001.1"/>
    <property type="molecule type" value="Genomic_DNA"/>
</dbReference>
<protein>
    <submittedName>
        <fullName evidence="1">Uncharacterized protein</fullName>
    </submittedName>
</protein>
<comment type="caution">
    <text evidence="1">The sequence shown here is derived from an EMBL/GenBank/DDBJ whole genome shotgun (WGS) entry which is preliminary data.</text>
</comment>
<dbReference type="AlphaFoldDB" id="A0A0F9XIG5"/>
<reference evidence="1" key="1">
    <citation type="journal article" date="2015" name="Nature">
        <title>Complex archaea that bridge the gap between prokaryotes and eukaryotes.</title>
        <authorList>
            <person name="Spang A."/>
            <person name="Saw J.H."/>
            <person name="Jorgensen S.L."/>
            <person name="Zaremba-Niedzwiedzka K."/>
            <person name="Martijn J."/>
            <person name="Lind A.E."/>
            <person name="van Eijk R."/>
            <person name="Schleper C."/>
            <person name="Guy L."/>
            <person name="Ettema T.J."/>
        </authorList>
    </citation>
    <scope>NUCLEOTIDE SEQUENCE</scope>
</reference>
<name>A0A0F9XIG5_9ZZZZ</name>
<accession>A0A0F9XIG5</accession>
<proteinExistence type="predicted"/>